<gene>
    <name evidence="1" type="ORF">BJG93_06300</name>
</gene>
<dbReference type="STRING" id="754502.BJG93_06300"/>
<organism evidence="1">
    <name type="scientific">Paraburkholderia sprentiae WSM5005</name>
    <dbReference type="NCBI Taxonomy" id="754502"/>
    <lineage>
        <taxon>Bacteria</taxon>
        <taxon>Pseudomonadati</taxon>
        <taxon>Pseudomonadota</taxon>
        <taxon>Betaproteobacteria</taxon>
        <taxon>Burkholderiales</taxon>
        <taxon>Burkholderiaceae</taxon>
        <taxon>Paraburkholderia</taxon>
    </lineage>
</organism>
<accession>A0A1I9YFE8</accession>
<protein>
    <submittedName>
        <fullName evidence="1">Uncharacterized protein</fullName>
    </submittedName>
</protein>
<dbReference type="EMBL" id="CP017561">
    <property type="protein sequence ID" value="APA85031.1"/>
    <property type="molecule type" value="Genomic_DNA"/>
</dbReference>
<dbReference type="AlphaFoldDB" id="A0A1I9YFE8"/>
<sequence length="80" mass="8910">MNSDGLLSSAPGCELTFLTRQWLGAKSTYGFHCPAGHEFTRVGTVAMRGTMTCLERVEESTQRGFLEILSERDTVCHEVR</sequence>
<name>A0A1I9YFE8_9BURK</name>
<evidence type="ECO:0000313" key="1">
    <source>
        <dbReference type="EMBL" id="APA85031.1"/>
    </source>
</evidence>
<reference evidence="1" key="1">
    <citation type="submission" date="2016-09" db="EMBL/GenBank/DDBJ databases">
        <title>The Complete Genome of Burkholderia sprentiae wsm5005.</title>
        <authorList>
            <person name="De Meyer S."/>
            <person name="Wang P."/>
            <person name="Terpolilli J."/>
        </authorList>
    </citation>
    <scope>NUCLEOTIDE SEQUENCE [LARGE SCALE GENOMIC DNA]</scope>
    <source>
        <strain evidence="1">WSM5005</strain>
    </source>
</reference>
<proteinExistence type="predicted"/>